<proteinExistence type="predicted"/>
<reference evidence="2" key="1">
    <citation type="submission" date="2015-11" db="EMBL/GenBank/DDBJ databases">
        <authorList>
            <person name="Varghese N."/>
        </authorList>
    </citation>
    <scope>NUCLEOTIDE SEQUENCE [LARGE SCALE GENOMIC DNA]</scope>
</reference>
<gene>
    <name evidence="1" type="ORF">JGI1_01490</name>
</gene>
<accession>A0A0S4N4T9</accession>
<dbReference type="EMBL" id="FAOO01000009">
    <property type="protein sequence ID" value="CUU06311.1"/>
    <property type="molecule type" value="Genomic_DNA"/>
</dbReference>
<protein>
    <recommendedName>
        <fullName evidence="3">HTH HARE-type domain-containing protein</fullName>
    </recommendedName>
</protein>
<dbReference type="STRING" id="1643428.GCA_001442855_01459"/>
<sequence>MKQYEAVIKVMEENGGFATLSYLYEKAPKVPGVVWKTKTPFASIRRIVQDDRFFFKIKPGLWALKTHKNKLPAEVLSLIEEGEKIEGEGKSTHSYYQGLLVEIGNIKGFKTYVPPQDKNKKFLGKYLKELTSLETILEFTYRDIIRRVKSIDVFWFNDRRFPSCVFEIEHSTDFKNALLKFLELQDFNVQMYIVSPKQRQREFSYIINFSSFDPIKERVKFVSYEEVAQWHARVFELKLIESKIA</sequence>
<keyword evidence="2" id="KW-1185">Reference proteome</keyword>
<dbReference type="OrthoDB" id="9776582at2"/>
<name>A0A0S4N4T9_9BACT</name>
<evidence type="ECO:0000313" key="1">
    <source>
        <dbReference type="EMBL" id="CUU06311.1"/>
    </source>
</evidence>
<dbReference type="Proteomes" id="UP000320623">
    <property type="component" value="Unassembled WGS sequence"/>
</dbReference>
<dbReference type="AlphaFoldDB" id="A0A0S4N4T9"/>
<evidence type="ECO:0008006" key="3">
    <source>
        <dbReference type="Google" id="ProtNLM"/>
    </source>
</evidence>
<organism evidence="1 2">
    <name type="scientific">Candidatus Thermokryptus mobilis</name>
    <dbReference type="NCBI Taxonomy" id="1643428"/>
    <lineage>
        <taxon>Bacteria</taxon>
        <taxon>Pseudomonadati</taxon>
        <taxon>Candidatus Kryptoniota</taxon>
        <taxon>Candidatus Thermokryptus</taxon>
    </lineage>
</organism>
<dbReference type="RefSeq" id="WP_140945227.1">
    <property type="nucleotide sequence ID" value="NZ_FAOO01000009.1"/>
</dbReference>
<evidence type="ECO:0000313" key="2">
    <source>
        <dbReference type="Proteomes" id="UP000320623"/>
    </source>
</evidence>